<dbReference type="InterPro" id="IPR002641">
    <property type="entry name" value="PNPLA_dom"/>
</dbReference>
<evidence type="ECO:0000256" key="3">
    <source>
        <dbReference type="ARBA" id="ARBA00023098"/>
    </source>
</evidence>
<sequence>MAADGRTLRRMGGRALVCGGGGVTGIAWELGVLAGLADAGVDLAAADVVIGTSAGSFVGAGVASGVPLEDLYAGQLVPPETGPAAKLGFGSMASWVWAAATSRDPQRAAARVGAMALRAPTMPEERRRAVIAARLPAVSWPSRDLRVVAVDAGSGQTRVFDRDSGVDIVDAVGASCAVPGVWPPVTIEGRRYVDGGVRSTTNVDLAAGCDRVVLLAPIARSLGRHGRLDRQLATLRRAGASVVVVTPDVAARRAIGRNVLDPAARAPSARAGRAQAAAEVSRVAAVWSA</sequence>
<feature type="active site" description="Proton acceptor" evidence="4">
    <location>
        <position position="194"/>
    </location>
</feature>
<keyword evidence="7" id="KW-1185">Reference proteome</keyword>
<dbReference type="PANTHER" id="PTHR14226:SF57">
    <property type="entry name" value="BLR7027 PROTEIN"/>
    <property type="match status" value="1"/>
</dbReference>
<comment type="caution">
    <text evidence="4">Lacks conserved residue(s) required for the propagation of feature annotation.</text>
</comment>
<proteinExistence type="predicted"/>
<feature type="short sequence motif" description="GXSXG" evidence="4">
    <location>
        <begin position="51"/>
        <end position="55"/>
    </location>
</feature>
<feature type="short sequence motif" description="DGA/G" evidence="4">
    <location>
        <begin position="194"/>
        <end position="196"/>
    </location>
</feature>
<dbReference type="InterPro" id="IPR050301">
    <property type="entry name" value="NTE"/>
</dbReference>
<keyword evidence="1 4" id="KW-0378">Hydrolase</keyword>
<evidence type="ECO:0000313" key="6">
    <source>
        <dbReference type="EMBL" id="GIF53917.1"/>
    </source>
</evidence>
<name>A0ABQ4BTR0_9ACTN</name>
<gene>
    <name evidence="6" type="ORF">Air01nite_00120</name>
</gene>
<dbReference type="Gene3D" id="3.40.1090.10">
    <property type="entry name" value="Cytosolic phospholipase A2 catalytic domain"/>
    <property type="match status" value="2"/>
</dbReference>
<accession>A0ABQ4BTR0</accession>
<comment type="caution">
    <text evidence="6">The sequence shown here is derived from an EMBL/GenBank/DDBJ whole genome shotgun (WGS) entry which is preliminary data.</text>
</comment>
<dbReference type="SUPFAM" id="SSF52151">
    <property type="entry name" value="FabD/lysophospholipase-like"/>
    <property type="match status" value="1"/>
</dbReference>
<evidence type="ECO:0000313" key="7">
    <source>
        <dbReference type="Proteomes" id="UP000624325"/>
    </source>
</evidence>
<evidence type="ECO:0000256" key="1">
    <source>
        <dbReference type="ARBA" id="ARBA00022801"/>
    </source>
</evidence>
<dbReference type="InterPro" id="IPR016035">
    <property type="entry name" value="Acyl_Trfase/lysoPLipase"/>
</dbReference>
<evidence type="ECO:0000256" key="4">
    <source>
        <dbReference type="PROSITE-ProRule" id="PRU01161"/>
    </source>
</evidence>
<dbReference type="Proteomes" id="UP000624325">
    <property type="component" value="Unassembled WGS sequence"/>
</dbReference>
<dbReference type="PANTHER" id="PTHR14226">
    <property type="entry name" value="NEUROPATHY TARGET ESTERASE/SWISS CHEESE D.MELANOGASTER"/>
    <property type="match status" value="1"/>
</dbReference>
<evidence type="ECO:0000259" key="5">
    <source>
        <dbReference type="PROSITE" id="PS51635"/>
    </source>
</evidence>
<dbReference type="Pfam" id="PF01734">
    <property type="entry name" value="Patatin"/>
    <property type="match status" value="1"/>
</dbReference>
<reference evidence="6 7" key="1">
    <citation type="submission" date="2021-01" db="EMBL/GenBank/DDBJ databases">
        <title>Whole genome shotgun sequence of Asanoa iriomotensis NBRC 100142.</title>
        <authorList>
            <person name="Komaki H."/>
            <person name="Tamura T."/>
        </authorList>
    </citation>
    <scope>NUCLEOTIDE SEQUENCE [LARGE SCALE GENOMIC DNA]</scope>
    <source>
        <strain evidence="6 7">NBRC 100142</strain>
    </source>
</reference>
<protein>
    <submittedName>
        <fullName evidence="6">Patatin</fullName>
    </submittedName>
</protein>
<dbReference type="PROSITE" id="PS51635">
    <property type="entry name" value="PNPLA"/>
    <property type="match status" value="1"/>
</dbReference>
<organism evidence="6 7">
    <name type="scientific">Asanoa iriomotensis</name>
    <dbReference type="NCBI Taxonomy" id="234613"/>
    <lineage>
        <taxon>Bacteria</taxon>
        <taxon>Bacillati</taxon>
        <taxon>Actinomycetota</taxon>
        <taxon>Actinomycetes</taxon>
        <taxon>Micromonosporales</taxon>
        <taxon>Micromonosporaceae</taxon>
        <taxon>Asanoa</taxon>
    </lineage>
</organism>
<feature type="active site" description="Nucleophile" evidence="4">
    <location>
        <position position="53"/>
    </location>
</feature>
<keyword evidence="3 4" id="KW-0443">Lipid metabolism</keyword>
<evidence type="ECO:0000256" key="2">
    <source>
        <dbReference type="ARBA" id="ARBA00022963"/>
    </source>
</evidence>
<feature type="domain" description="PNPLA" evidence="5">
    <location>
        <begin position="17"/>
        <end position="207"/>
    </location>
</feature>
<keyword evidence="2 4" id="KW-0442">Lipid degradation</keyword>
<dbReference type="EMBL" id="BONC01000001">
    <property type="protein sequence ID" value="GIF53917.1"/>
    <property type="molecule type" value="Genomic_DNA"/>
</dbReference>